<evidence type="ECO:0000313" key="1">
    <source>
        <dbReference type="EMBL" id="MBO0937000.1"/>
    </source>
</evidence>
<organism evidence="1 2">
    <name type="scientific">Fibrella rubiginis</name>
    <dbReference type="NCBI Taxonomy" id="2817060"/>
    <lineage>
        <taxon>Bacteria</taxon>
        <taxon>Pseudomonadati</taxon>
        <taxon>Bacteroidota</taxon>
        <taxon>Cytophagia</taxon>
        <taxon>Cytophagales</taxon>
        <taxon>Spirosomataceae</taxon>
        <taxon>Fibrella</taxon>
    </lineage>
</organism>
<proteinExistence type="predicted"/>
<dbReference type="RefSeq" id="WP_207364555.1">
    <property type="nucleotide sequence ID" value="NZ_JAFMYV010000004.1"/>
</dbReference>
<dbReference type="AlphaFoldDB" id="A0A939K5Z9"/>
<gene>
    <name evidence="1" type="ORF">J2I47_10630</name>
</gene>
<protein>
    <submittedName>
        <fullName evidence="1">Uncharacterized protein</fullName>
    </submittedName>
</protein>
<dbReference type="EMBL" id="JAFMYV010000004">
    <property type="protein sequence ID" value="MBO0937000.1"/>
    <property type="molecule type" value="Genomic_DNA"/>
</dbReference>
<dbReference type="Proteomes" id="UP000664034">
    <property type="component" value="Unassembled WGS sequence"/>
</dbReference>
<sequence length="372" mass="43021">MEKLFDDKVRVNLEYAHHQQDTYEFYDNSALEEFATVRNRLNHWFSKYPDGAKKQLKRDLQSNFDSAFFELFVHELFTEQGFCLTTHPIVPNSTKNPDFLAKKGELEIYLEAKVATDESNEERALKAKQNIIYDAINQINCPDYWISIREITFLSKKQAKLGRIRQSFEENISKYGALLSTEREDTYSERQEKYITYADENIKIVISLWPCSIKKSRPIGSYLGGSYMGGCEESIRSAIKAKGYRYGNLDKPYIVCINSLSYKHTRTEDVYDALFGRQRVKLFEDLNNLNQELTGSNDGIFDQSSKHSYSSVSGVFVTRVFPSNIHLANHWLVKHPFSNNEFDFNNLALSFIQVSGNSLKEVPKMTIADIMQ</sequence>
<keyword evidence="2" id="KW-1185">Reference proteome</keyword>
<reference evidence="1" key="1">
    <citation type="submission" date="2021-03" db="EMBL/GenBank/DDBJ databases">
        <title>Fibrella sp. HMF5335 genome sequencing and assembly.</title>
        <authorList>
            <person name="Kang H."/>
            <person name="Kim H."/>
            <person name="Bae S."/>
            <person name="Joh K."/>
        </authorList>
    </citation>
    <scope>NUCLEOTIDE SEQUENCE</scope>
    <source>
        <strain evidence="1">HMF5335</strain>
    </source>
</reference>
<name>A0A939K5Z9_9BACT</name>
<evidence type="ECO:0000313" key="2">
    <source>
        <dbReference type="Proteomes" id="UP000664034"/>
    </source>
</evidence>
<comment type="caution">
    <text evidence="1">The sequence shown here is derived from an EMBL/GenBank/DDBJ whole genome shotgun (WGS) entry which is preliminary data.</text>
</comment>
<accession>A0A939K5Z9</accession>